<comment type="subcellular location">
    <subcellularLocation>
        <location evidence="1">Cell membrane</location>
        <topology evidence="1">Single-pass type II membrane protein</topology>
    </subcellularLocation>
</comment>
<proteinExistence type="predicted"/>
<dbReference type="InterPro" id="IPR001304">
    <property type="entry name" value="C-type_lectin-like"/>
</dbReference>
<dbReference type="KEGG" id="gat:120810865"/>
<evidence type="ECO:0000256" key="2">
    <source>
        <dbReference type="SAM" id="MobiDB-lite"/>
    </source>
</evidence>
<organism evidence="5 6">
    <name type="scientific">Gasterosteus aculeatus aculeatus</name>
    <name type="common">three-spined stickleback</name>
    <dbReference type="NCBI Taxonomy" id="481459"/>
    <lineage>
        <taxon>Eukaryota</taxon>
        <taxon>Metazoa</taxon>
        <taxon>Chordata</taxon>
        <taxon>Craniata</taxon>
        <taxon>Vertebrata</taxon>
        <taxon>Euteleostomi</taxon>
        <taxon>Actinopterygii</taxon>
        <taxon>Neopterygii</taxon>
        <taxon>Teleostei</taxon>
        <taxon>Neoteleostei</taxon>
        <taxon>Acanthomorphata</taxon>
        <taxon>Eupercaria</taxon>
        <taxon>Perciformes</taxon>
        <taxon>Cottioidei</taxon>
        <taxon>Gasterosteales</taxon>
        <taxon>Gasterosteidae</taxon>
        <taxon>Gasterosteus</taxon>
    </lineage>
</organism>
<feature type="compositionally biased region" description="Basic and acidic residues" evidence="2">
    <location>
        <begin position="24"/>
        <end position="34"/>
    </location>
</feature>
<accession>A0AAQ4RLC3</accession>
<keyword evidence="3" id="KW-0472">Membrane</keyword>
<reference evidence="5" key="3">
    <citation type="submission" date="2025-09" db="UniProtKB">
        <authorList>
            <consortium name="Ensembl"/>
        </authorList>
    </citation>
    <scope>IDENTIFICATION</scope>
</reference>
<reference evidence="5 6" key="1">
    <citation type="journal article" date="2021" name="G3 (Bethesda)">
        <title>Improved contiguity of the threespine stickleback genome using long-read sequencing.</title>
        <authorList>
            <person name="Nath S."/>
            <person name="Shaw D.E."/>
            <person name="White M.A."/>
        </authorList>
    </citation>
    <scope>NUCLEOTIDE SEQUENCE [LARGE SCALE GENOMIC DNA]</scope>
    <source>
        <strain evidence="5 6">Lake Benthic</strain>
    </source>
</reference>
<dbReference type="Pfam" id="PF00059">
    <property type="entry name" value="Lectin_C"/>
    <property type="match status" value="1"/>
</dbReference>
<dbReference type="PANTHER" id="PTHR45710:SF28">
    <property type="entry name" value="C-TYPE LECTIN DOMAIN FAMILY 4 MEMBER C ISOFORM 1"/>
    <property type="match status" value="1"/>
</dbReference>
<keyword evidence="3" id="KW-1133">Transmembrane helix</keyword>
<dbReference type="SUPFAM" id="SSF56436">
    <property type="entry name" value="C-type lectin-like"/>
    <property type="match status" value="1"/>
</dbReference>
<feature type="region of interest" description="Disordered" evidence="2">
    <location>
        <begin position="1"/>
        <end position="36"/>
    </location>
</feature>
<dbReference type="Ensembl" id="ENSGACT00000034315.1">
    <property type="protein sequence ID" value="ENSGACP00000064315.1"/>
    <property type="gene ID" value="ENSGACG00000010466.2"/>
</dbReference>
<reference evidence="5" key="2">
    <citation type="submission" date="2025-08" db="UniProtKB">
        <authorList>
            <consortium name="Ensembl"/>
        </authorList>
    </citation>
    <scope>IDENTIFICATION</scope>
</reference>
<sequence length="258" mass="29008">MEMQEIAKEVEQGETDEGASESMVEVRTEEKAETDLYSELQSPSEDIYSEALLVDRLATTRSGKKTVTNTRLYRAACLFLTIICLVLLLVVIILSVKLQTTTGETAAVGRQGAPLAPRCSHDECLDLFPITQHQRCACQQCAKGWLPFGRSCFFLSTYRLSWDESQRNCTANGGALAVVSNRRVQNFLTEKGKMMYWIGLRQKGAEWTWVDKTVLSQSYWKEGPSDGDCGILSNDKPEKNWIKDSCDSVSYFICQLQL</sequence>
<protein>
    <recommendedName>
        <fullName evidence="4">C-type lectin domain-containing protein</fullName>
    </recommendedName>
</protein>
<keyword evidence="6" id="KW-1185">Reference proteome</keyword>
<name>A0AAQ4RLC3_GASAC</name>
<dbReference type="InterPro" id="IPR016187">
    <property type="entry name" value="CTDL_fold"/>
</dbReference>
<evidence type="ECO:0000313" key="6">
    <source>
        <dbReference type="Proteomes" id="UP000007635"/>
    </source>
</evidence>
<evidence type="ECO:0000256" key="3">
    <source>
        <dbReference type="SAM" id="Phobius"/>
    </source>
</evidence>
<dbReference type="Gene3D" id="3.10.100.10">
    <property type="entry name" value="Mannose-Binding Protein A, subunit A"/>
    <property type="match status" value="1"/>
</dbReference>
<evidence type="ECO:0000256" key="1">
    <source>
        <dbReference type="ARBA" id="ARBA00004401"/>
    </source>
</evidence>
<dbReference type="GO" id="GO:0005886">
    <property type="term" value="C:plasma membrane"/>
    <property type="evidence" value="ECO:0007669"/>
    <property type="project" value="UniProtKB-SubCell"/>
</dbReference>
<dbReference type="PANTHER" id="PTHR45710">
    <property type="entry name" value="C-TYPE LECTIN DOMAIN-CONTAINING PROTEIN 180"/>
    <property type="match status" value="1"/>
</dbReference>
<dbReference type="SMART" id="SM00034">
    <property type="entry name" value="CLECT"/>
    <property type="match status" value="1"/>
</dbReference>
<feature type="transmembrane region" description="Helical" evidence="3">
    <location>
        <begin position="72"/>
        <end position="96"/>
    </location>
</feature>
<dbReference type="GeneID" id="120810865"/>
<dbReference type="InterPro" id="IPR016186">
    <property type="entry name" value="C-type_lectin-like/link_sf"/>
</dbReference>
<dbReference type="PROSITE" id="PS50041">
    <property type="entry name" value="C_TYPE_LECTIN_2"/>
    <property type="match status" value="1"/>
</dbReference>
<dbReference type="RefSeq" id="XP_040021770.1">
    <property type="nucleotide sequence ID" value="XM_040165836.1"/>
</dbReference>
<dbReference type="GeneTree" id="ENSGT00940000166507"/>
<feature type="compositionally biased region" description="Basic and acidic residues" evidence="2">
    <location>
        <begin position="1"/>
        <end position="11"/>
    </location>
</feature>
<dbReference type="Proteomes" id="UP000007635">
    <property type="component" value="Chromosome XX"/>
</dbReference>
<evidence type="ECO:0000313" key="5">
    <source>
        <dbReference type="Ensembl" id="ENSGACP00000064315.1"/>
    </source>
</evidence>
<evidence type="ECO:0000259" key="4">
    <source>
        <dbReference type="PROSITE" id="PS50041"/>
    </source>
</evidence>
<feature type="domain" description="C-type lectin" evidence="4">
    <location>
        <begin position="148"/>
        <end position="255"/>
    </location>
</feature>
<dbReference type="AlphaFoldDB" id="A0AAQ4RLC3"/>
<keyword evidence="3" id="KW-0812">Transmembrane</keyword>
<dbReference type="InterPro" id="IPR050828">
    <property type="entry name" value="C-type_lectin/matrix_domain"/>
</dbReference>